<dbReference type="Pfam" id="PF00271">
    <property type="entry name" value="Helicase_C"/>
    <property type="match status" value="1"/>
</dbReference>
<keyword evidence="6" id="KW-0067">ATP-binding</keyword>
<dbReference type="GO" id="GO:0004386">
    <property type="term" value="F:helicase activity"/>
    <property type="evidence" value="ECO:0007669"/>
    <property type="project" value="UniProtKB-KW"/>
</dbReference>
<feature type="compositionally biased region" description="Acidic residues" evidence="10">
    <location>
        <begin position="544"/>
        <end position="571"/>
    </location>
</feature>
<protein>
    <submittedName>
        <fullName evidence="13">SNF2 super family protein</fullName>
    </submittedName>
</protein>
<evidence type="ECO:0000256" key="7">
    <source>
        <dbReference type="ARBA" id="ARBA00023125"/>
    </source>
</evidence>
<evidence type="ECO:0000256" key="10">
    <source>
        <dbReference type="SAM" id="MobiDB-lite"/>
    </source>
</evidence>
<dbReference type="InterPro" id="IPR038718">
    <property type="entry name" value="SNF2-like_sf"/>
</dbReference>
<dbReference type="PANTHER" id="PTHR45797:SF1">
    <property type="entry name" value="HELICASE ARIP4"/>
    <property type="match status" value="1"/>
</dbReference>
<dbReference type="SUPFAM" id="SSF52540">
    <property type="entry name" value="P-loop containing nucleoside triphosphate hydrolases"/>
    <property type="match status" value="2"/>
</dbReference>
<dbReference type="InterPro" id="IPR014001">
    <property type="entry name" value="Helicase_ATP-bd"/>
</dbReference>
<feature type="domain" description="Helicase C-terminal" evidence="12">
    <location>
        <begin position="1321"/>
        <end position="1467"/>
    </location>
</feature>
<feature type="region of interest" description="Disordered" evidence="10">
    <location>
        <begin position="833"/>
        <end position="906"/>
    </location>
</feature>
<keyword evidence="14" id="KW-1185">Reference proteome</keyword>
<dbReference type="GO" id="GO:0005524">
    <property type="term" value="F:ATP binding"/>
    <property type="evidence" value="ECO:0007669"/>
    <property type="project" value="UniProtKB-KW"/>
</dbReference>
<feature type="coiled-coil region" evidence="9">
    <location>
        <begin position="456"/>
        <end position="483"/>
    </location>
</feature>
<evidence type="ECO:0000313" key="13">
    <source>
        <dbReference type="EMBL" id="KAG7051485.1"/>
    </source>
</evidence>
<evidence type="ECO:0000313" key="14">
    <source>
        <dbReference type="Proteomes" id="UP000699042"/>
    </source>
</evidence>
<dbReference type="GO" id="GO:0016887">
    <property type="term" value="F:ATP hydrolysis activity"/>
    <property type="evidence" value="ECO:0007669"/>
    <property type="project" value="InterPro"/>
</dbReference>
<feature type="compositionally biased region" description="Basic and acidic residues" evidence="10">
    <location>
        <begin position="1908"/>
        <end position="1921"/>
    </location>
</feature>
<dbReference type="Proteomes" id="UP000699042">
    <property type="component" value="Unassembled WGS sequence"/>
</dbReference>
<evidence type="ECO:0000256" key="8">
    <source>
        <dbReference type="ARBA" id="ARBA00023242"/>
    </source>
</evidence>
<reference evidence="13" key="1">
    <citation type="submission" date="2021-05" db="EMBL/GenBank/DDBJ databases">
        <title>Comparative genomics of three Colletotrichum scovillei strains and genetic complementation revealed genes involved fungal growth and virulence on chili pepper.</title>
        <authorList>
            <person name="Hsieh D.-K."/>
            <person name="Chuang S.-C."/>
            <person name="Chen C.-Y."/>
            <person name="Chao Y.-T."/>
            <person name="Lu M.-Y.J."/>
            <person name="Lee M.-H."/>
            <person name="Shih M.-C."/>
        </authorList>
    </citation>
    <scope>NUCLEOTIDE SEQUENCE</scope>
    <source>
        <strain evidence="13">Coll-153</strain>
    </source>
</reference>
<dbReference type="Gene3D" id="3.40.50.300">
    <property type="entry name" value="P-loop containing nucleotide triphosphate hydrolases"/>
    <property type="match status" value="1"/>
</dbReference>
<feature type="region of interest" description="Disordered" evidence="10">
    <location>
        <begin position="1845"/>
        <end position="1937"/>
    </location>
</feature>
<sequence>MRFVTRLEIRPTMEGNEDDPFDWDVERLVHELCTAESRPWHPKLASKRPNPATLSKALREHDIDGETLLTYEDVMPPLDGLLRDLGIVKIVHKMTIVKAINYLKSKSHGYRHQKIEVAKEEAGSQESSLELHINGKPEPAALNPSTTEDPPTTITTQDVTMHGTTDQGALASVVEEKDMQTSQPPQKKRKMAPTLITSTVTGIGNIPIRTPADDVVTRKSMTADTRLPLSNTTPSGSRGRTPPAIPAVTDDAISRELVKARVRPSPLPVASRKIHPDPQQVDQKLVSRSNPLGAYFGPDAFIISRQVPQSSLAPGTSSADEGRNTFHFVARGLIPTGHSRQVHRALRRLLRMNDKSLILLRNGMSPFVEPEEEDEILPVFGDSDDDEGYDTETRDAIEEEEEEKKREMELKSHHLTSDDVERVLKEEIQRIEASWEERKLIKKYWKANAIWNKARRTGLVRQIASATSRLEALNNRIEKLCREIKLNEWPAEDQLRRQARCLESSVEDRSAEKWLLDTLRGPEPIRPLTMPKQRPIAAPRPDLSDEDGDLITSGDDDDDDDFVIDDEEGVDDMANALPPVASATRPAGPMDLDDPEEVPMQGPQPPRLLKDESPADAPVDMKSDLGIIDLTMVDSEPEDEPENEPAPPEHELEPALPEADFISLVTPEKPRASAAATPAPESDGEEQPQPTQEQLETPFDQYGKIGDIAPTIWRKQGDNKRLLICVISRLTPRWRVAFFRIIHSMDPADIWTDFVITALEDSPQNHSQESAVELGTVVARLFRVFALCKPAAANTITRRLTNKIKARKIKGKVDQFEDFCQFVKTGILPNFPEGIRASSSDRRGSFDTGESQGDFTDDDIEDSPAKKRKTLVAMDQTAMDLRESDRRRREEQEQRRKELRKKLAASDTISSDKSRLIINETKGDDEGLIYINSEIGQRIKDHQIEGVRFLWNQIVYDAKVRQGCLLAHTMGLGKTMQVITLLVAIAEAARSKDESVLSQIPEDLRQSKTLVLCPALLVDNWMDELLMWAPDGVLGHFYKMEAVVNALERAPMIREWDKTGGVMIIGYDMFKRLAVPSGDEMLTPLEAKSIAQILTESPNLVVADEAHKMKNPESMIAIAAAKFKTQRRIALTGSPLANNVIEFYCMINWVAPNYLGPLAEFKDYYAEPIQSGLYEDSTGSQYRKAKKQLAVLEATVAPKTNRATIKSCLKNDLPPKMEFVLTVPMTPLQGKLYDAFLDALNNDANVAGVKTLGANINFSLIVNHPRCWQKRLLEERAALLKKEPASLTLSSTIISEGLKILQREQDVPSPALSWKVQLLVGILDQCIWMNEKVLVFSQSIPTLDYLDNLFRQQKRKFSRLDGSTPIHKRQQQVKNFNSGENQVYLISTTAGGVGLNIHGASRVVIFDYKYNPIHEQQAVGRAYRIGQRKPVYVYKFISGGTYEQALHNRNVFKTQLASRVVDSENPKRWSKKDNEYAKTRWEPDQDDLSPFAGKDVVLDSLLTHPGMSQGIRSIIMTDTFEEEDTSEILTPEDLKDVKNQVYMNSIRNTDPEKYREMELARIAKLGAPALVGATSYMPQTVTQTFGVAGSSSQTPIPTPNLPQRPVFNTYQAFHPVEGLKPLPDTMKPPQITPVPVPVPGALATHIDAAPTQQAAAPLQLNQPATAGSDAQTTEQPAEQISVEPQVAGPMPMPMAGANTFFRAQQTPSSPPPGDKSLSSPAVKRPKRPGITNWEEQFKQKILESLDTITDSAIADAVKEDKTVLADRIASSTWLVRSEMKEGELPNHSHMKELCSLMTEPRFAAAVITGHIPPSQLAYAPIDGLKNLSNELTTLQEHQFREKLKLGQDTTEEPKHPQIVSDIPKPSPNVRRANPFQEDDDDDDLDLLREVAERRRHRAPRLPTWASKAVEEGKLGEQRRTGEPSLSTSASASAGQGL</sequence>
<keyword evidence="7" id="KW-0238">DNA-binding</keyword>
<evidence type="ECO:0000259" key="12">
    <source>
        <dbReference type="PROSITE" id="PS51194"/>
    </source>
</evidence>
<evidence type="ECO:0000256" key="1">
    <source>
        <dbReference type="ARBA" id="ARBA00004123"/>
    </source>
</evidence>
<accession>A0A9P7UJ99</accession>
<dbReference type="EMBL" id="JAESDN010000004">
    <property type="protein sequence ID" value="KAG7051485.1"/>
    <property type="molecule type" value="Genomic_DNA"/>
</dbReference>
<feature type="compositionally biased region" description="Basic and acidic residues" evidence="10">
    <location>
        <begin position="608"/>
        <end position="623"/>
    </location>
</feature>
<feature type="region of interest" description="Disordered" evidence="10">
    <location>
        <begin position="668"/>
        <end position="699"/>
    </location>
</feature>
<comment type="similarity">
    <text evidence="2">Belongs to the SNF2/RAD54 helicase family.</text>
</comment>
<feature type="compositionally biased region" description="Low complexity" evidence="10">
    <location>
        <begin position="687"/>
        <end position="698"/>
    </location>
</feature>
<dbReference type="InterPro" id="IPR044574">
    <property type="entry name" value="ARIP4-like"/>
</dbReference>
<dbReference type="CDD" id="cd18793">
    <property type="entry name" value="SF2_C_SNF"/>
    <property type="match status" value="1"/>
</dbReference>
<dbReference type="PROSITE" id="PS51192">
    <property type="entry name" value="HELICASE_ATP_BIND_1"/>
    <property type="match status" value="1"/>
</dbReference>
<evidence type="ECO:0000256" key="2">
    <source>
        <dbReference type="ARBA" id="ARBA00007025"/>
    </source>
</evidence>
<evidence type="ECO:0000256" key="5">
    <source>
        <dbReference type="ARBA" id="ARBA00022806"/>
    </source>
</evidence>
<keyword evidence="4" id="KW-0378">Hydrolase</keyword>
<dbReference type="Gene3D" id="3.40.50.10810">
    <property type="entry name" value="Tandem AAA-ATPase domain"/>
    <property type="match status" value="1"/>
</dbReference>
<dbReference type="PROSITE" id="PS51194">
    <property type="entry name" value="HELICASE_CTER"/>
    <property type="match status" value="1"/>
</dbReference>
<gene>
    <name evidence="13" type="ORF">JMJ77_002107</name>
</gene>
<dbReference type="SMART" id="SM00487">
    <property type="entry name" value="DEXDc"/>
    <property type="match status" value="1"/>
</dbReference>
<dbReference type="GO" id="GO:0005634">
    <property type="term" value="C:nucleus"/>
    <property type="evidence" value="ECO:0007669"/>
    <property type="project" value="UniProtKB-SubCell"/>
</dbReference>
<dbReference type="InterPro" id="IPR000330">
    <property type="entry name" value="SNF2_N"/>
</dbReference>
<evidence type="ECO:0000256" key="3">
    <source>
        <dbReference type="ARBA" id="ARBA00022741"/>
    </source>
</evidence>
<evidence type="ECO:0000256" key="6">
    <source>
        <dbReference type="ARBA" id="ARBA00022840"/>
    </source>
</evidence>
<keyword evidence="5" id="KW-0347">Helicase</keyword>
<feature type="region of interest" description="Disordered" evidence="10">
    <location>
        <begin position="522"/>
        <end position="624"/>
    </location>
</feature>
<dbReference type="Pfam" id="PF00176">
    <property type="entry name" value="SNF2-rel_dom"/>
    <property type="match status" value="1"/>
</dbReference>
<feature type="compositionally biased region" description="Polar residues" evidence="10">
    <location>
        <begin position="222"/>
        <end position="238"/>
    </location>
</feature>
<dbReference type="PANTHER" id="PTHR45797">
    <property type="entry name" value="RAD54-LIKE"/>
    <property type="match status" value="1"/>
</dbReference>
<dbReference type="InterPro" id="IPR056026">
    <property type="entry name" value="DUF7607"/>
</dbReference>
<evidence type="ECO:0000256" key="9">
    <source>
        <dbReference type="SAM" id="Coils"/>
    </source>
</evidence>
<dbReference type="GO" id="GO:0003677">
    <property type="term" value="F:DNA binding"/>
    <property type="evidence" value="ECO:0007669"/>
    <property type="project" value="UniProtKB-KW"/>
</dbReference>
<feature type="compositionally biased region" description="Polar residues" evidence="10">
    <location>
        <begin position="1923"/>
        <end position="1937"/>
    </location>
</feature>
<dbReference type="SMART" id="SM00490">
    <property type="entry name" value="HELICc"/>
    <property type="match status" value="1"/>
</dbReference>
<feature type="region of interest" description="Disordered" evidence="10">
    <location>
        <begin position="1702"/>
        <end position="1730"/>
    </location>
</feature>
<feature type="compositionally biased region" description="Basic and acidic residues" evidence="10">
    <location>
        <begin position="1845"/>
        <end position="1855"/>
    </location>
</feature>
<keyword evidence="3" id="KW-0547">Nucleotide-binding</keyword>
<dbReference type="InterPro" id="IPR013761">
    <property type="entry name" value="SAM/pointed_sf"/>
</dbReference>
<feature type="region of interest" description="Disordered" evidence="10">
    <location>
        <begin position="222"/>
        <end position="246"/>
    </location>
</feature>
<keyword evidence="8" id="KW-0539">Nucleus</keyword>
<dbReference type="InterPro" id="IPR027417">
    <property type="entry name" value="P-loop_NTPase"/>
</dbReference>
<name>A0A9P7UJ99_9PEZI</name>
<organism evidence="13 14">
    <name type="scientific">Colletotrichum scovillei</name>
    <dbReference type="NCBI Taxonomy" id="1209932"/>
    <lineage>
        <taxon>Eukaryota</taxon>
        <taxon>Fungi</taxon>
        <taxon>Dikarya</taxon>
        <taxon>Ascomycota</taxon>
        <taxon>Pezizomycotina</taxon>
        <taxon>Sordariomycetes</taxon>
        <taxon>Hypocreomycetidae</taxon>
        <taxon>Glomerellales</taxon>
        <taxon>Glomerellaceae</taxon>
        <taxon>Colletotrichum</taxon>
        <taxon>Colletotrichum acutatum species complex</taxon>
    </lineage>
</organism>
<keyword evidence="9" id="KW-0175">Coiled coil</keyword>
<dbReference type="SUPFAM" id="SSF47769">
    <property type="entry name" value="SAM/Pointed domain"/>
    <property type="match status" value="1"/>
</dbReference>
<evidence type="ECO:0000256" key="4">
    <source>
        <dbReference type="ARBA" id="ARBA00022801"/>
    </source>
</evidence>
<comment type="caution">
    <text evidence="13">The sequence shown here is derived from an EMBL/GenBank/DDBJ whole genome shotgun (WGS) entry which is preliminary data.</text>
</comment>
<dbReference type="InterPro" id="IPR049730">
    <property type="entry name" value="SNF2/RAD54-like_C"/>
</dbReference>
<comment type="subcellular location">
    <subcellularLocation>
        <location evidence="1">Nucleus</location>
    </subcellularLocation>
</comment>
<proteinExistence type="inferred from homology"/>
<feature type="compositionally biased region" description="Basic and acidic residues" evidence="10">
    <location>
        <begin position="880"/>
        <end position="896"/>
    </location>
</feature>
<dbReference type="InterPro" id="IPR001650">
    <property type="entry name" value="Helicase_C-like"/>
</dbReference>
<dbReference type="CDD" id="cd18007">
    <property type="entry name" value="DEXHc_ATRX-like"/>
    <property type="match status" value="1"/>
</dbReference>
<feature type="domain" description="Helicase ATP-binding" evidence="11">
    <location>
        <begin position="955"/>
        <end position="1153"/>
    </location>
</feature>
<dbReference type="Pfam" id="PF24580">
    <property type="entry name" value="DUF7607"/>
    <property type="match status" value="1"/>
</dbReference>
<evidence type="ECO:0000259" key="11">
    <source>
        <dbReference type="PROSITE" id="PS51192"/>
    </source>
</evidence>